<evidence type="ECO:0000313" key="5">
    <source>
        <dbReference type="Proteomes" id="UP000245771"/>
    </source>
</evidence>
<feature type="signal peptide" evidence="3">
    <location>
        <begin position="1"/>
        <end position="21"/>
    </location>
</feature>
<dbReference type="GeneID" id="37023171"/>
<dbReference type="InParanoid" id="A0A316VFR1"/>
<dbReference type="EMBL" id="KZ819603">
    <property type="protein sequence ID" value="PWN35153.1"/>
    <property type="molecule type" value="Genomic_DNA"/>
</dbReference>
<protein>
    <recommendedName>
        <fullName evidence="6">Fibronectin type-III domain-containing protein</fullName>
    </recommendedName>
</protein>
<feature type="region of interest" description="Disordered" evidence="1">
    <location>
        <begin position="447"/>
        <end position="488"/>
    </location>
</feature>
<accession>A0A316VFR1</accession>
<evidence type="ECO:0000313" key="4">
    <source>
        <dbReference type="EMBL" id="PWN35153.1"/>
    </source>
</evidence>
<name>A0A316VFR1_9BASI</name>
<keyword evidence="3" id="KW-0732">Signal</keyword>
<organism evidence="4 5">
    <name type="scientific">Meira miltonrushii</name>
    <dbReference type="NCBI Taxonomy" id="1280837"/>
    <lineage>
        <taxon>Eukaryota</taxon>
        <taxon>Fungi</taxon>
        <taxon>Dikarya</taxon>
        <taxon>Basidiomycota</taxon>
        <taxon>Ustilaginomycotina</taxon>
        <taxon>Exobasidiomycetes</taxon>
        <taxon>Exobasidiales</taxon>
        <taxon>Brachybasidiaceae</taxon>
        <taxon>Meira</taxon>
    </lineage>
</organism>
<dbReference type="RefSeq" id="XP_025355455.1">
    <property type="nucleotide sequence ID" value="XM_025501390.1"/>
</dbReference>
<proteinExistence type="predicted"/>
<keyword evidence="5" id="KW-1185">Reference proteome</keyword>
<keyword evidence="2" id="KW-0812">Transmembrane</keyword>
<feature type="compositionally biased region" description="Polar residues" evidence="1">
    <location>
        <begin position="452"/>
        <end position="470"/>
    </location>
</feature>
<reference evidence="4 5" key="1">
    <citation type="journal article" date="2018" name="Mol. Biol. Evol.">
        <title>Broad Genomic Sampling Reveals a Smut Pathogenic Ancestry of the Fungal Clade Ustilaginomycotina.</title>
        <authorList>
            <person name="Kijpornyongpan T."/>
            <person name="Mondo S.J."/>
            <person name="Barry K."/>
            <person name="Sandor L."/>
            <person name="Lee J."/>
            <person name="Lipzen A."/>
            <person name="Pangilinan J."/>
            <person name="LaButti K."/>
            <person name="Hainaut M."/>
            <person name="Henrissat B."/>
            <person name="Grigoriev I.V."/>
            <person name="Spatafora J.W."/>
            <person name="Aime M.C."/>
        </authorList>
    </citation>
    <scope>NUCLEOTIDE SEQUENCE [LARGE SCALE GENOMIC DNA]</scope>
    <source>
        <strain evidence="4 5">MCA 3882</strain>
    </source>
</reference>
<evidence type="ECO:0000256" key="2">
    <source>
        <dbReference type="SAM" id="Phobius"/>
    </source>
</evidence>
<dbReference type="STRING" id="1280837.A0A316VFR1"/>
<evidence type="ECO:0000256" key="1">
    <source>
        <dbReference type="SAM" id="MobiDB-lite"/>
    </source>
</evidence>
<feature type="chain" id="PRO_5016434850" description="Fibronectin type-III domain-containing protein" evidence="3">
    <location>
        <begin position="22"/>
        <end position="588"/>
    </location>
</feature>
<evidence type="ECO:0008006" key="6">
    <source>
        <dbReference type="Google" id="ProtNLM"/>
    </source>
</evidence>
<keyword evidence="2" id="KW-1133">Transmembrane helix</keyword>
<dbReference type="Proteomes" id="UP000245771">
    <property type="component" value="Unassembled WGS sequence"/>
</dbReference>
<dbReference type="OrthoDB" id="3350153at2759"/>
<sequence length="588" mass="63427">MLQPLFLLLLSAGTIFHLVHADLEFTTSFAQECTPLNITWKPDMNAFPYSVYFMVIGAQVQSWQLNSDYQPNAQEITFQYVLPKSGGTFQHFLVAVVDSKGNGNTSQVLTPKALSNHPSNCSNFALSQQWTYASDLISPKGASDQDRLECALLSYYPVDQLSGTAPFSYSLVPVQDKPITVNIPKSAQTSSSYFYYESILPLKQGTSFYQFMSDSQGSGDGGGSALFTVGPGQNGSCVQSGFKQKDLDTTHALPAGSNLASFQNLPGAIASAPDDSGSNVTSNNMNNAFSGQSTQTYGAKHLGGVLGGILGALFGLLLLAFIIYRVYRRHQKNKQQSHRMENAQFVDLGESILEQGPSSIRQSTLISPFLHASNGSAHGEVPNEDHQNSIGLIPISQSENSSALSTSLGDRSGTGLRRVAKSDLTRSGSDYGLSLANYTSDAFEALLDPANDSGNQSGSLQHGRHQSQGSDADDSMRFRSGSMYSSTSNPVSINGVLAENEISTAEANMNSMHDFSPTTDTMDQPAGVINRESRDTRTRASSTLIRMSNESVQTPDSRYVEHFDAGPVTHDIPPPYKFRSDQPSSPKT</sequence>
<feature type="transmembrane region" description="Helical" evidence="2">
    <location>
        <begin position="302"/>
        <end position="327"/>
    </location>
</feature>
<evidence type="ECO:0000256" key="3">
    <source>
        <dbReference type="SAM" id="SignalP"/>
    </source>
</evidence>
<feature type="region of interest" description="Disordered" evidence="1">
    <location>
        <begin position="564"/>
        <end position="588"/>
    </location>
</feature>
<dbReference type="AlphaFoldDB" id="A0A316VFR1"/>
<keyword evidence="2" id="KW-0472">Membrane</keyword>
<gene>
    <name evidence="4" type="ORF">FA14DRAFT_184473</name>
</gene>